<dbReference type="SUPFAM" id="SSF55729">
    <property type="entry name" value="Acyl-CoA N-acyltransferases (Nat)"/>
    <property type="match status" value="1"/>
</dbReference>
<dbReference type="Pfam" id="PF00583">
    <property type="entry name" value="Acetyltransf_1"/>
    <property type="match status" value="1"/>
</dbReference>
<keyword evidence="3" id="KW-1185">Reference proteome</keyword>
<organism evidence="2 3">
    <name type="scientific">Amanita muscaria (strain Koide BX008)</name>
    <dbReference type="NCBI Taxonomy" id="946122"/>
    <lineage>
        <taxon>Eukaryota</taxon>
        <taxon>Fungi</taxon>
        <taxon>Dikarya</taxon>
        <taxon>Basidiomycota</taxon>
        <taxon>Agaricomycotina</taxon>
        <taxon>Agaricomycetes</taxon>
        <taxon>Agaricomycetidae</taxon>
        <taxon>Agaricales</taxon>
        <taxon>Pluteineae</taxon>
        <taxon>Amanitaceae</taxon>
        <taxon>Amanita</taxon>
    </lineage>
</organism>
<dbReference type="InParanoid" id="A0A0C2XBQ1"/>
<dbReference type="OrthoDB" id="41532at2759"/>
<protein>
    <recommendedName>
        <fullName evidence="1">N-acetyltransferase domain-containing protein</fullName>
    </recommendedName>
</protein>
<evidence type="ECO:0000259" key="1">
    <source>
        <dbReference type="PROSITE" id="PS51186"/>
    </source>
</evidence>
<feature type="domain" description="N-acetyltransferase" evidence="1">
    <location>
        <begin position="30"/>
        <end position="202"/>
    </location>
</feature>
<dbReference type="Proteomes" id="UP000054549">
    <property type="component" value="Unassembled WGS sequence"/>
</dbReference>
<dbReference type="Gene3D" id="3.40.630.30">
    <property type="match status" value="1"/>
</dbReference>
<evidence type="ECO:0000313" key="2">
    <source>
        <dbReference type="EMBL" id="KIL66786.1"/>
    </source>
</evidence>
<gene>
    <name evidence="2" type="ORF">M378DRAFT_177629</name>
</gene>
<evidence type="ECO:0000313" key="3">
    <source>
        <dbReference type="Proteomes" id="UP000054549"/>
    </source>
</evidence>
<dbReference type="GO" id="GO:0016747">
    <property type="term" value="F:acyltransferase activity, transferring groups other than amino-acyl groups"/>
    <property type="evidence" value="ECO:0007669"/>
    <property type="project" value="InterPro"/>
</dbReference>
<dbReference type="InterPro" id="IPR000182">
    <property type="entry name" value="GNAT_dom"/>
</dbReference>
<name>A0A0C2XBQ1_AMAMK</name>
<dbReference type="HOGENOM" id="CLU_013985_6_2_1"/>
<dbReference type="AlphaFoldDB" id="A0A0C2XBQ1"/>
<reference evidence="2 3" key="1">
    <citation type="submission" date="2014-04" db="EMBL/GenBank/DDBJ databases">
        <title>Evolutionary Origins and Diversification of the Mycorrhizal Mutualists.</title>
        <authorList>
            <consortium name="DOE Joint Genome Institute"/>
            <consortium name="Mycorrhizal Genomics Consortium"/>
            <person name="Kohler A."/>
            <person name="Kuo A."/>
            <person name="Nagy L.G."/>
            <person name="Floudas D."/>
            <person name="Copeland A."/>
            <person name="Barry K.W."/>
            <person name="Cichocki N."/>
            <person name="Veneault-Fourrey C."/>
            <person name="LaButti K."/>
            <person name="Lindquist E.A."/>
            <person name="Lipzen A."/>
            <person name="Lundell T."/>
            <person name="Morin E."/>
            <person name="Murat C."/>
            <person name="Riley R."/>
            <person name="Ohm R."/>
            <person name="Sun H."/>
            <person name="Tunlid A."/>
            <person name="Henrissat B."/>
            <person name="Grigoriev I.V."/>
            <person name="Hibbett D.S."/>
            <person name="Martin F."/>
        </authorList>
    </citation>
    <scope>NUCLEOTIDE SEQUENCE [LARGE SCALE GENOMIC DNA]</scope>
    <source>
        <strain evidence="2 3">Koide BX008</strain>
    </source>
</reference>
<dbReference type="PROSITE" id="PS51186">
    <property type="entry name" value="GNAT"/>
    <property type="match status" value="1"/>
</dbReference>
<dbReference type="InterPro" id="IPR016181">
    <property type="entry name" value="Acyl_CoA_acyltransferase"/>
</dbReference>
<sequence length="203" mass="22811">MTPNSPDITYNVVPILVPAADNHIWNYKELRLTSLKLDLAAFSSSYEREVQFTDDTWRERVNNTQKVTVVAEITMTGPSHFGECPNAYEKPWVGMATTISHQMLLDFKLPFPKSLDGLLVYALNGLWVHPGHRGKGLAKRLHQSTIDWVKAHHDVEGNQKKVLLALVKADNVAAISLYRTLGYKVIEEEIHPGSLSLTLPVIE</sequence>
<dbReference type="CDD" id="cd04301">
    <property type="entry name" value="NAT_SF"/>
    <property type="match status" value="1"/>
</dbReference>
<proteinExistence type="predicted"/>
<accession>A0A0C2XBQ1</accession>
<dbReference type="EMBL" id="KN818234">
    <property type="protein sequence ID" value="KIL66786.1"/>
    <property type="molecule type" value="Genomic_DNA"/>
</dbReference>
<dbReference type="PANTHER" id="PTHR43072">
    <property type="entry name" value="N-ACETYLTRANSFERASE"/>
    <property type="match status" value="1"/>
</dbReference>